<name>A0AA40F6J0_9PEZI</name>
<dbReference type="Proteomes" id="UP001172155">
    <property type="component" value="Unassembled WGS sequence"/>
</dbReference>
<keyword evidence="2" id="KW-1185">Reference proteome</keyword>
<protein>
    <submittedName>
        <fullName evidence="1">Uncharacterized protein</fullName>
    </submittedName>
</protein>
<evidence type="ECO:0000313" key="1">
    <source>
        <dbReference type="EMBL" id="KAK0751912.1"/>
    </source>
</evidence>
<proteinExistence type="predicted"/>
<dbReference type="AlphaFoldDB" id="A0AA40F6J0"/>
<accession>A0AA40F6J0</accession>
<reference evidence="1" key="1">
    <citation type="submission" date="2023-06" db="EMBL/GenBank/DDBJ databases">
        <title>Genome-scale phylogeny and comparative genomics of the fungal order Sordariales.</title>
        <authorList>
            <consortium name="Lawrence Berkeley National Laboratory"/>
            <person name="Hensen N."/>
            <person name="Bonometti L."/>
            <person name="Westerberg I."/>
            <person name="Brannstrom I.O."/>
            <person name="Guillou S."/>
            <person name="Cros-Aarteil S."/>
            <person name="Calhoun S."/>
            <person name="Haridas S."/>
            <person name="Kuo A."/>
            <person name="Mondo S."/>
            <person name="Pangilinan J."/>
            <person name="Riley R."/>
            <person name="LaButti K."/>
            <person name="Andreopoulos B."/>
            <person name="Lipzen A."/>
            <person name="Chen C."/>
            <person name="Yanf M."/>
            <person name="Daum C."/>
            <person name="Ng V."/>
            <person name="Clum A."/>
            <person name="Steindorff A."/>
            <person name="Ohm R."/>
            <person name="Martin F."/>
            <person name="Silar P."/>
            <person name="Natvig D."/>
            <person name="Lalanne C."/>
            <person name="Gautier V."/>
            <person name="Ament-velasquez S.L."/>
            <person name="Kruys A."/>
            <person name="Hutchinson M.I."/>
            <person name="Powell A.J."/>
            <person name="Barry K."/>
            <person name="Miller A.N."/>
            <person name="Grigoriev I.V."/>
            <person name="Debuchy R."/>
            <person name="Gladieux P."/>
            <person name="Thoren M.H."/>
            <person name="Johannesson H."/>
        </authorList>
    </citation>
    <scope>NUCLEOTIDE SEQUENCE</scope>
    <source>
        <strain evidence="1">SMH3187-1</strain>
    </source>
</reference>
<organism evidence="1 2">
    <name type="scientific">Schizothecium vesticola</name>
    <dbReference type="NCBI Taxonomy" id="314040"/>
    <lineage>
        <taxon>Eukaryota</taxon>
        <taxon>Fungi</taxon>
        <taxon>Dikarya</taxon>
        <taxon>Ascomycota</taxon>
        <taxon>Pezizomycotina</taxon>
        <taxon>Sordariomycetes</taxon>
        <taxon>Sordariomycetidae</taxon>
        <taxon>Sordariales</taxon>
        <taxon>Schizotheciaceae</taxon>
        <taxon>Schizothecium</taxon>
    </lineage>
</organism>
<sequence length="241" mass="26836">MALAAVPGIFVANSGVLPEYQSELPYSGYVKWYETAHIPDWMGAKPGAITAAWRYQSLDPNRELPFLVTYKYPDVAAQSAPEFMRVTLNHPSLPEGGPINKFIKIDILAGSHVETWRSGSTGDARGPLLVTETIQPAANTTKSFTDWYQSTYITELSLMDGWRRTSRFDVGGGKWFALHEFEQRAFEANTTRIGGLLGKRSEETREVERTATSVKLAIWELVRVYGDAKDSWGLPGTDSIL</sequence>
<gene>
    <name evidence="1" type="ORF">B0T18DRAFT_426482</name>
</gene>
<evidence type="ECO:0000313" key="2">
    <source>
        <dbReference type="Proteomes" id="UP001172155"/>
    </source>
</evidence>
<comment type="caution">
    <text evidence="1">The sequence shown here is derived from an EMBL/GenBank/DDBJ whole genome shotgun (WGS) entry which is preliminary data.</text>
</comment>
<dbReference type="EMBL" id="JAUKUD010000002">
    <property type="protein sequence ID" value="KAK0751912.1"/>
    <property type="molecule type" value="Genomic_DNA"/>
</dbReference>